<protein>
    <submittedName>
        <fullName evidence="1">Uncharacterized protein</fullName>
    </submittedName>
</protein>
<evidence type="ECO:0000313" key="1">
    <source>
        <dbReference type="EMBL" id="KAI8546931.1"/>
    </source>
</evidence>
<proteinExistence type="predicted"/>
<gene>
    <name evidence="1" type="ORF">RHMOL_Rhmol07G0157900</name>
</gene>
<keyword evidence="2" id="KW-1185">Reference proteome</keyword>
<evidence type="ECO:0000313" key="2">
    <source>
        <dbReference type="Proteomes" id="UP001062846"/>
    </source>
</evidence>
<sequence>MSTVTSTKCPAILPTTASASVMKSKISSITRLSTLHLLINQTSFQTLYSNTTLPSVSTKSP</sequence>
<dbReference type="EMBL" id="CM046394">
    <property type="protein sequence ID" value="KAI8546931.1"/>
    <property type="molecule type" value="Genomic_DNA"/>
</dbReference>
<reference evidence="1" key="1">
    <citation type="submission" date="2022-02" db="EMBL/GenBank/DDBJ databases">
        <title>Plant Genome Project.</title>
        <authorList>
            <person name="Zhang R.-G."/>
        </authorList>
    </citation>
    <scope>NUCLEOTIDE SEQUENCE</scope>
    <source>
        <strain evidence="1">AT1</strain>
    </source>
</reference>
<comment type="caution">
    <text evidence="1">The sequence shown here is derived from an EMBL/GenBank/DDBJ whole genome shotgun (WGS) entry which is preliminary data.</text>
</comment>
<accession>A0ACC0N1Q7</accession>
<name>A0ACC0N1Q7_RHOML</name>
<dbReference type="Proteomes" id="UP001062846">
    <property type="component" value="Chromosome 7"/>
</dbReference>
<organism evidence="1 2">
    <name type="scientific">Rhododendron molle</name>
    <name type="common">Chinese azalea</name>
    <name type="synonym">Azalea mollis</name>
    <dbReference type="NCBI Taxonomy" id="49168"/>
    <lineage>
        <taxon>Eukaryota</taxon>
        <taxon>Viridiplantae</taxon>
        <taxon>Streptophyta</taxon>
        <taxon>Embryophyta</taxon>
        <taxon>Tracheophyta</taxon>
        <taxon>Spermatophyta</taxon>
        <taxon>Magnoliopsida</taxon>
        <taxon>eudicotyledons</taxon>
        <taxon>Gunneridae</taxon>
        <taxon>Pentapetalae</taxon>
        <taxon>asterids</taxon>
        <taxon>Ericales</taxon>
        <taxon>Ericaceae</taxon>
        <taxon>Ericoideae</taxon>
        <taxon>Rhodoreae</taxon>
        <taxon>Rhododendron</taxon>
    </lineage>
</organism>